<dbReference type="GO" id="GO:0016779">
    <property type="term" value="F:nucleotidyltransferase activity"/>
    <property type="evidence" value="ECO:0007669"/>
    <property type="project" value="UniProtKB-KW"/>
</dbReference>
<accession>A0ABS4IU98</accession>
<dbReference type="InterPro" id="IPR029044">
    <property type="entry name" value="Nucleotide-diphossugar_trans"/>
</dbReference>
<sequence length="227" mass="25914">MEAIVLAGGKGTRLQTVISDVPKPMALIKGKPFLCYILDELSHQGFSKVIISVGYKKELIIDYFGEDYRNLKIQYAEEFEPLGTGGAIKKALELTSEANLFVLNGDTYFDVDYKSLMKQQIESKADLTIVLKEMKNIDRYGTVVTEGSRVVKFNEKQPAATGKINGGIYLLKRYIFKQLDLPEKFSFESDFMQVYYDKLEFFGYISDGYFIDIGIPEDYYKAQKELK</sequence>
<dbReference type="RefSeq" id="WP_209971896.1">
    <property type="nucleotide sequence ID" value="NZ_JAGGLB010000007.1"/>
</dbReference>
<reference evidence="2 3" key="1">
    <citation type="submission" date="2021-03" db="EMBL/GenBank/DDBJ databases">
        <title>Genomic Encyclopedia of Type Strains, Phase IV (KMG-IV): sequencing the most valuable type-strain genomes for metagenomic binning, comparative biology and taxonomic classification.</title>
        <authorList>
            <person name="Goeker M."/>
        </authorList>
    </citation>
    <scope>NUCLEOTIDE SEQUENCE [LARGE SCALE GENOMIC DNA]</scope>
    <source>
        <strain evidence="2 3">DSM 26048</strain>
    </source>
</reference>
<name>A0ABS4IU98_9BACL</name>
<dbReference type="EMBL" id="JAGGLB010000007">
    <property type="protein sequence ID" value="MBP1991145.1"/>
    <property type="molecule type" value="Genomic_DNA"/>
</dbReference>
<proteinExistence type="predicted"/>
<keyword evidence="3" id="KW-1185">Reference proteome</keyword>
<keyword evidence="2" id="KW-0548">Nucleotidyltransferase</keyword>
<dbReference type="Proteomes" id="UP001519287">
    <property type="component" value="Unassembled WGS sequence"/>
</dbReference>
<dbReference type="Pfam" id="PF00483">
    <property type="entry name" value="NTP_transferase"/>
    <property type="match status" value="1"/>
</dbReference>
<protein>
    <submittedName>
        <fullName evidence="2">D-glycero-alpha-D-manno-heptose 1-phosphate guanylyltransferase</fullName>
        <ecNumber evidence="2">2.7.7.71</ecNumber>
    </submittedName>
</protein>
<dbReference type="PANTHER" id="PTHR22572">
    <property type="entry name" value="SUGAR-1-PHOSPHATE GUANYL TRANSFERASE"/>
    <property type="match status" value="1"/>
</dbReference>
<dbReference type="EC" id="2.7.7.71" evidence="2"/>
<dbReference type="Gene3D" id="3.90.550.10">
    <property type="entry name" value="Spore Coat Polysaccharide Biosynthesis Protein SpsA, Chain A"/>
    <property type="match status" value="1"/>
</dbReference>
<dbReference type="InterPro" id="IPR050486">
    <property type="entry name" value="Mannose-1P_guanyltransferase"/>
</dbReference>
<evidence type="ECO:0000313" key="2">
    <source>
        <dbReference type="EMBL" id="MBP1991145.1"/>
    </source>
</evidence>
<feature type="domain" description="Nucleotidyl transferase" evidence="1">
    <location>
        <begin position="3"/>
        <end position="226"/>
    </location>
</feature>
<dbReference type="CDD" id="cd06915">
    <property type="entry name" value="NTP_transferase_WcbM_like"/>
    <property type="match status" value="1"/>
</dbReference>
<dbReference type="InterPro" id="IPR005835">
    <property type="entry name" value="NTP_transferase_dom"/>
</dbReference>
<evidence type="ECO:0000313" key="3">
    <source>
        <dbReference type="Proteomes" id="UP001519287"/>
    </source>
</evidence>
<organism evidence="2 3">
    <name type="scientific">Paenibacillus eucommiae</name>
    <dbReference type="NCBI Taxonomy" id="1355755"/>
    <lineage>
        <taxon>Bacteria</taxon>
        <taxon>Bacillati</taxon>
        <taxon>Bacillota</taxon>
        <taxon>Bacilli</taxon>
        <taxon>Bacillales</taxon>
        <taxon>Paenibacillaceae</taxon>
        <taxon>Paenibacillus</taxon>
    </lineage>
</organism>
<evidence type="ECO:0000259" key="1">
    <source>
        <dbReference type="Pfam" id="PF00483"/>
    </source>
</evidence>
<gene>
    <name evidence="2" type="ORF">J2Z66_002752</name>
</gene>
<keyword evidence="2" id="KW-0808">Transferase</keyword>
<comment type="caution">
    <text evidence="2">The sequence shown here is derived from an EMBL/GenBank/DDBJ whole genome shotgun (WGS) entry which is preliminary data.</text>
</comment>
<dbReference type="SUPFAM" id="SSF53448">
    <property type="entry name" value="Nucleotide-diphospho-sugar transferases"/>
    <property type="match status" value="1"/>
</dbReference>